<dbReference type="PANTHER" id="PTHR37534">
    <property type="entry name" value="TRANSCRIPTIONAL ACTIVATOR PROTEIN UGA3"/>
    <property type="match status" value="1"/>
</dbReference>
<dbReference type="Pfam" id="PF00172">
    <property type="entry name" value="Zn_clus"/>
    <property type="match status" value="1"/>
</dbReference>
<comment type="caution">
    <text evidence="5">The sequence shown here is derived from an EMBL/GenBank/DDBJ whole genome shotgun (WGS) entry which is preliminary data.</text>
</comment>
<dbReference type="GO" id="GO:0000976">
    <property type="term" value="F:transcription cis-regulatory region binding"/>
    <property type="evidence" value="ECO:0007669"/>
    <property type="project" value="TreeGrafter"/>
</dbReference>
<dbReference type="SUPFAM" id="SSF57701">
    <property type="entry name" value="Zn2/Cys6 DNA-binding domain"/>
    <property type="match status" value="1"/>
</dbReference>
<dbReference type="SMART" id="SM00066">
    <property type="entry name" value="GAL4"/>
    <property type="match status" value="1"/>
</dbReference>
<dbReference type="PROSITE" id="PS50048">
    <property type="entry name" value="ZN2_CY6_FUNGAL_2"/>
    <property type="match status" value="1"/>
</dbReference>
<dbReference type="GO" id="GO:0005634">
    <property type="term" value="C:nucleus"/>
    <property type="evidence" value="ECO:0007669"/>
    <property type="project" value="UniProtKB-SubCell"/>
</dbReference>
<dbReference type="GO" id="GO:0045944">
    <property type="term" value="P:positive regulation of transcription by RNA polymerase II"/>
    <property type="evidence" value="ECO:0007669"/>
    <property type="project" value="TreeGrafter"/>
</dbReference>
<protein>
    <submittedName>
        <fullName evidence="5">C6 zinc finger domain-containing protein</fullName>
    </submittedName>
</protein>
<accession>A0A162JRL3</accession>
<dbReference type="InterPro" id="IPR001138">
    <property type="entry name" value="Zn2Cys6_DnaBD"/>
</dbReference>
<evidence type="ECO:0000313" key="5">
    <source>
        <dbReference type="EMBL" id="OAA46133.1"/>
    </source>
</evidence>
<dbReference type="EMBL" id="AZHC01000007">
    <property type="protein sequence ID" value="OAA46133.1"/>
    <property type="molecule type" value="Genomic_DNA"/>
</dbReference>
<dbReference type="InterPro" id="IPR021858">
    <property type="entry name" value="Fun_TF"/>
</dbReference>
<feature type="region of interest" description="Disordered" evidence="3">
    <location>
        <begin position="61"/>
        <end position="112"/>
    </location>
</feature>
<gene>
    <name evidence="5" type="ORF">NOR_02886</name>
</gene>
<keyword evidence="6" id="KW-1185">Reference proteome</keyword>
<reference evidence="5 6" key="1">
    <citation type="journal article" date="2016" name="Genome Biol. Evol.">
        <title>Divergent and convergent evolution of fungal pathogenicity.</title>
        <authorList>
            <person name="Shang Y."/>
            <person name="Xiao G."/>
            <person name="Zheng P."/>
            <person name="Cen K."/>
            <person name="Zhan S."/>
            <person name="Wang C."/>
        </authorList>
    </citation>
    <scope>NUCLEOTIDE SEQUENCE [LARGE SCALE GENOMIC DNA]</scope>
    <source>
        <strain evidence="5 6">RCEF 4871</strain>
    </source>
</reference>
<dbReference type="OMA" id="KECRWNA"/>
<dbReference type="PROSITE" id="PS00463">
    <property type="entry name" value="ZN2_CY6_FUNGAL_1"/>
    <property type="match status" value="1"/>
</dbReference>
<dbReference type="OrthoDB" id="4078573at2759"/>
<feature type="domain" description="Zn(2)-C6 fungal-type" evidence="4">
    <location>
        <begin position="10"/>
        <end position="40"/>
    </location>
</feature>
<sequence length="676" mass="75991">MTKLKRVRTGCLTCRERHLKCDEAIPDCINCRKGGRNCHHEAVGFCDESRLIASEYRGGLQRYNNNGRAEDEEDVRSGHQAGSIGHTRLSDPTDYDDPPARHVAGTELPGRRDPFLDCTSRHVMPSAAPLQRAPKAKRCRNQRNCTDQMDWTYSGDWSLTGVFYSDELPIHKPEGVRDFQRASLVCHGPTSSRDPVSEADVWMARPNIHGIEGNDGSTEFIATQDELNYIQAFADGVGVWMDSLNSGNQFTQVIPWYALKSSVLLNSLMACGAKHLSFSKPEVENRAVALYNTATAQLLRVLQNPERDDVDCTTASILLNVYEAMSHKPIHRMSHMVGARALIRKCGWNATSTGIRAACFWLSIGMEVLSCLSMNWTVTWHPDDWGLDLDWGRSDEPDSSIDSQTWVHRSFYILAKVVNFRATSMAFHPSDPHKDQSRLSCRLADWQALKQLCDDWNNCSPRSMRPVGYLAIKSASEPSLFPKFWLAQTSAMLGRIFYHTAQCILAQVNPIESSQQSPEMKELQQHHARQVMGIVASDRGRSVMTIALQAVNVAFLSLVDPDEREEASSILQEAQITTRKAHADVQKMTGQWHLAVMELSELESVSAISFPFEQQPWFMAANVSNAMLNGFIVDQQDEHGLPVDNPLQLAHCGDADQPYKTWFQPVTREWLQSLQL</sequence>
<dbReference type="CDD" id="cd12148">
    <property type="entry name" value="fungal_TF_MHR"/>
    <property type="match status" value="1"/>
</dbReference>
<dbReference type="GO" id="GO:0000981">
    <property type="term" value="F:DNA-binding transcription factor activity, RNA polymerase II-specific"/>
    <property type="evidence" value="ECO:0007669"/>
    <property type="project" value="InterPro"/>
</dbReference>
<comment type="subcellular location">
    <subcellularLocation>
        <location evidence="1">Nucleus</location>
    </subcellularLocation>
</comment>
<proteinExistence type="predicted"/>
<dbReference type="Pfam" id="PF11951">
    <property type="entry name" value="Fungal_trans_2"/>
    <property type="match status" value="1"/>
</dbReference>
<evidence type="ECO:0000256" key="2">
    <source>
        <dbReference type="ARBA" id="ARBA00023242"/>
    </source>
</evidence>
<dbReference type="AlphaFoldDB" id="A0A162JRL3"/>
<dbReference type="InterPro" id="IPR036864">
    <property type="entry name" value="Zn2-C6_fun-type_DNA-bd_sf"/>
</dbReference>
<evidence type="ECO:0000259" key="4">
    <source>
        <dbReference type="PROSITE" id="PS50048"/>
    </source>
</evidence>
<dbReference type="Proteomes" id="UP000243498">
    <property type="component" value="Unassembled WGS sequence"/>
</dbReference>
<evidence type="ECO:0000313" key="6">
    <source>
        <dbReference type="Proteomes" id="UP000243498"/>
    </source>
</evidence>
<dbReference type="STRING" id="1081105.A0A162JRL3"/>
<evidence type="ECO:0000256" key="1">
    <source>
        <dbReference type="ARBA" id="ARBA00004123"/>
    </source>
</evidence>
<dbReference type="CDD" id="cd00067">
    <property type="entry name" value="GAL4"/>
    <property type="match status" value="1"/>
</dbReference>
<organism evidence="5 6">
    <name type="scientific">Metarhizium rileyi (strain RCEF 4871)</name>
    <name type="common">Nomuraea rileyi</name>
    <dbReference type="NCBI Taxonomy" id="1649241"/>
    <lineage>
        <taxon>Eukaryota</taxon>
        <taxon>Fungi</taxon>
        <taxon>Dikarya</taxon>
        <taxon>Ascomycota</taxon>
        <taxon>Pezizomycotina</taxon>
        <taxon>Sordariomycetes</taxon>
        <taxon>Hypocreomycetidae</taxon>
        <taxon>Hypocreales</taxon>
        <taxon>Clavicipitaceae</taxon>
        <taxon>Metarhizium</taxon>
    </lineage>
</organism>
<dbReference type="PANTHER" id="PTHR37534:SF40">
    <property type="entry name" value="ZN(2)-C6 FUNGAL-TYPE DOMAIN-CONTAINING PROTEIN"/>
    <property type="match status" value="1"/>
</dbReference>
<dbReference type="Gene3D" id="4.10.240.10">
    <property type="entry name" value="Zn(2)-C6 fungal-type DNA-binding domain"/>
    <property type="match status" value="1"/>
</dbReference>
<evidence type="ECO:0000256" key="3">
    <source>
        <dbReference type="SAM" id="MobiDB-lite"/>
    </source>
</evidence>
<dbReference type="GO" id="GO:0008270">
    <property type="term" value="F:zinc ion binding"/>
    <property type="evidence" value="ECO:0007669"/>
    <property type="project" value="InterPro"/>
</dbReference>
<name>A0A162JRL3_METRR</name>
<keyword evidence="2" id="KW-0539">Nucleus</keyword>